<proteinExistence type="predicted"/>
<dbReference type="InterPro" id="IPR056750">
    <property type="entry name" value="RRM_ESF1"/>
</dbReference>
<feature type="region of interest" description="Disordered" evidence="1">
    <location>
        <begin position="171"/>
        <end position="196"/>
    </location>
</feature>
<reference evidence="3" key="2">
    <citation type="submission" date="2025-08" db="UniProtKB">
        <authorList>
            <consortium name="Ensembl"/>
        </authorList>
    </citation>
    <scope>IDENTIFICATION</scope>
</reference>
<dbReference type="GeneTree" id="ENSGT00390000004881"/>
<dbReference type="PANTHER" id="PTHR12202">
    <property type="entry name" value="ESF1 HOMOLOG"/>
    <property type="match status" value="1"/>
</dbReference>
<reference evidence="3" key="3">
    <citation type="submission" date="2025-09" db="UniProtKB">
        <authorList>
            <consortium name="Ensembl"/>
        </authorList>
    </citation>
    <scope>IDENTIFICATION</scope>
</reference>
<dbReference type="Ensembl" id="ENSSAUT00010029919.1">
    <property type="protein sequence ID" value="ENSSAUP00010028380.1"/>
    <property type="gene ID" value="ENSSAUG00010012175.1"/>
</dbReference>
<accession>A0A671VPP0</accession>
<keyword evidence="4" id="KW-1185">Reference proteome</keyword>
<feature type="region of interest" description="Disordered" evidence="1">
    <location>
        <begin position="318"/>
        <end position="357"/>
    </location>
</feature>
<feature type="compositionally biased region" description="Acidic residues" evidence="1">
    <location>
        <begin position="49"/>
        <end position="71"/>
    </location>
</feature>
<name>A0A671VPP0_SPAAU</name>
<protein>
    <submittedName>
        <fullName evidence="3">ESF1, nucleolar pre-rRNA processing protein, homolog (S. cerevisiae)</fullName>
    </submittedName>
</protein>
<evidence type="ECO:0000256" key="1">
    <source>
        <dbReference type="SAM" id="MobiDB-lite"/>
    </source>
</evidence>
<evidence type="ECO:0000259" key="2">
    <source>
        <dbReference type="Pfam" id="PF25121"/>
    </source>
</evidence>
<dbReference type="GO" id="GO:0003723">
    <property type="term" value="F:RNA binding"/>
    <property type="evidence" value="ECO:0007669"/>
    <property type="project" value="TreeGrafter"/>
</dbReference>
<dbReference type="Proteomes" id="UP000472265">
    <property type="component" value="Chromosome 1"/>
</dbReference>
<dbReference type="Pfam" id="PF25121">
    <property type="entry name" value="RRM_ESF1"/>
    <property type="match status" value="1"/>
</dbReference>
<feature type="compositionally biased region" description="Acidic residues" evidence="1">
    <location>
        <begin position="320"/>
        <end position="344"/>
    </location>
</feature>
<feature type="domain" description="ESF1 RRM" evidence="2">
    <location>
        <begin position="123"/>
        <end position="261"/>
    </location>
</feature>
<feature type="compositionally biased region" description="Basic residues" evidence="1">
    <location>
        <begin position="422"/>
        <end position="431"/>
    </location>
</feature>
<feature type="compositionally biased region" description="Polar residues" evidence="1">
    <location>
        <begin position="433"/>
        <end position="446"/>
    </location>
</feature>
<feature type="region of interest" description="Disordered" evidence="1">
    <location>
        <begin position="29"/>
        <end position="93"/>
    </location>
</feature>
<feature type="compositionally biased region" description="Basic and acidic residues" evidence="1">
    <location>
        <begin position="345"/>
        <end position="357"/>
    </location>
</feature>
<feature type="region of interest" description="Disordered" evidence="1">
    <location>
        <begin position="412"/>
        <end position="446"/>
    </location>
</feature>
<organism evidence="3 4">
    <name type="scientific">Sparus aurata</name>
    <name type="common">Gilthead sea bream</name>
    <dbReference type="NCBI Taxonomy" id="8175"/>
    <lineage>
        <taxon>Eukaryota</taxon>
        <taxon>Metazoa</taxon>
        <taxon>Chordata</taxon>
        <taxon>Craniata</taxon>
        <taxon>Vertebrata</taxon>
        <taxon>Euteleostomi</taxon>
        <taxon>Actinopterygii</taxon>
        <taxon>Neopterygii</taxon>
        <taxon>Teleostei</taxon>
        <taxon>Neoteleostei</taxon>
        <taxon>Acanthomorphata</taxon>
        <taxon>Eupercaria</taxon>
        <taxon>Spariformes</taxon>
        <taxon>Sparidae</taxon>
        <taxon>Sparus</taxon>
    </lineage>
</organism>
<dbReference type="AlphaFoldDB" id="A0A671VPP0"/>
<dbReference type="GO" id="GO:0006364">
    <property type="term" value="P:rRNA processing"/>
    <property type="evidence" value="ECO:0007669"/>
    <property type="project" value="InterPro"/>
</dbReference>
<gene>
    <name evidence="3" type="primary">ESF1</name>
    <name evidence="3" type="synonym">esf1</name>
</gene>
<evidence type="ECO:0000313" key="3">
    <source>
        <dbReference type="Ensembl" id="ENSSAUP00010028380.1"/>
    </source>
</evidence>
<dbReference type="InterPro" id="IPR039754">
    <property type="entry name" value="Esf1"/>
</dbReference>
<sequence>HCFILNLNVLNQVFVSEISVTAETCDCNPEEQHSAEEDGVDLGDSVTDGSEEDDEEEDDGDEESDEEDSDSGPDLARGKGNIESSSDEDDDDDVDAILRKEEEEIEHDWGELCKDAPRSDEVTARLAVCNMDWDRMKAKDLLALLNSFTPNGGAVLSVKIYPSEFGKERITAEQTQGPLELRALPDDSEDDTEEEKEKMRDYQFKRLKYFYAVVECDSVNTAAKIYEECDGYEYESSCSVLDLRFIPDDEKFDEEPKDVATDVNLSAYTPKLFTSSATTTSKVQLTWDETDHERVTALNRNFNKNELLHMDFNAYLASSSEEEDDEEGGFEFGEEENDDDGVTSEDDKKKQKKKKSEEQILKYRELLKGIQEKEKKLQEDKAMEMEISWVPGLKETTEQLVKKKLEGKDQLTPWEDFLERKKERKKQKKSQRNQVRTATQSGGTHR</sequence>
<evidence type="ECO:0000313" key="4">
    <source>
        <dbReference type="Proteomes" id="UP000472265"/>
    </source>
</evidence>
<dbReference type="PANTHER" id="PTHR12202:SF0">
    <property type="entry name" value="ESF1 HOMOLOG"/>
    <property type="match status" value="1"/>
</dbReference>
<reference evidence="3" key="1">
    <citation type="submission" date="2021-04" db="EMBL/GenBank/DDBJ databases">
        <authorList>
            <consortium name="Wellcome Sanger Institute Data Sharing"/>
        </authorList>
    </citation>
    <scope>NUCLEOTIDE SEQUENCE [LARGE SCALE GENOMIC DNA]</scope>
</reference>